<reference evidence="2" key="1">
    <citation type="submission" date="2021-03" db="EMBL/GenBank/DDBJ databases">
        <title>Draft genome sequence of rust myrtle Austropuccinia psidii MF-1, a brazilian biotype.</title>
        <authorList>
            <person name="Quecine M.C."/>
            <person name="Pachon D.M.R."/>
            <person name="Bonatelli M.L."/>
            <person name="Correr F.H."/>
            <person name="Franceschini L.M."/>
            <person name="Leite T.F."/>
            <person name="Margarido G.R.A."/>
            <person name="Almeida C.A."/>
            <person name="Ferrarezi J.A."/>
            <person name="Labate C.A."/>
        </authorList>
    </citation>
    <scope>NUCLEOTIDE SEQUENCE</scope>
    <source>
        <strain evidence="2">MF-1</strain>
    </source>
</reference>
<sequence>MHCGYKCPNLLRKLKISLQNSKQAMRMKTLTASMDKTVKTLQEGHAQLSKASAETRKRLNQVFEEPHHSKRDRDCLDEYINKLFNVYHSMKTHTQGHVMHNPYHQEDIKPDALLDKKSRSPSQFQNAEKISYSEKEGLKQLPETSSCP</sequence>
<accession>A0A9Q3HF16</accession>
<protein>
    <submittedName>
        <fullName evidence="2">Uncharacterized protein</fullName>
    </submittedName>
</protein>
<evidence type="ECO:0000313" key="3">
    <source>
        <dbReference type="Proteomes" id="UP000765509"/>
    </source>
</evidence>
<gene>
    <name evidence="2" type="ORF">O181_039300</name>
</gene>
<dbReference type="Proteomes" id="UP000765509">
    <property type="component" value="Unassembled WGS sequence"/>
</dbReference>
<dbReference type="AlphaFoldDB" id="A0A9Q3HF16"/>
<feature type="compositionally biased region" description="Basic and acidic residues" evidence="1">
    <location>
        <begin position="103"/>
        <end position="118"/>
    </location>
</feature>
<keyword evidence="3" id="KW-1185">Reference proteome</keyword>
<organism evidence="2 3">
    <name type="scientific">Austropuccinia psidii MF-1</name>
    <dbReference type="NCBI Taxonomy" id="1389203"/>
    <lineage>
        <taxon>Eukaryota</taxon>
        <taxon>Fungi</taxon>
        <taxon>Dikarya</taxon>
        <taxon>Basidiomycota</taxon>
        <taxon>Pucciniomycotina</taxon>
        <taxon>Pucciniomycetes</taxon>
        <taxon>Pucciniales</taxon>
        <taxon>Sphaerophragmiaceae</taxon>
        <taxon>Austropuccinia</taxon>
    </lineage>
</organism>
<evidence type="ECO:0000256" key="1">
    <source>
        <dbReference type="SAM" id="MobiDB-lite"/>
    </source>
</evidence>
<dbReference type="EMBL" id="AVOT02015335">
    <property type="protein sequence ID" value="MBW0499585.1"/>
    <property type="molecule type" value="Genomic_DNA"/>
</dbReference>
<evidence type="ECO:0000313" key="2">
    <source>
        <dbReference type="EMBL" id="MBW0499585.1"/>
    </source>
</evidence>
<name>A0A9Q3HF16_9BASI</name>
<proteinExistence type="predicted"/>
<feature type="region of interest" description="Disordered" evidence="1">
    <location>
        <begin position="101"/>
        <end position="148"/>
    </location>
</feature>
<comment type="caution">
    <text evidence="2">The sequence shown here is derived from an EMBL/GenBank/DDBJ whole genome shotgun (WGS) entry which is preliminary data.</text>
</comment>